<dbReference type="EMBL" id="QNQU01000005">
    <property type="protein sequence ID" value="RBQ09022.1"/>
    <property type="molecule type" value="Genomic_DNA"/>
</dbReference>
<dbReference type="AlphaFoldDB" id="A0A366L7A9"/>
<protein>
    <recommendedName>
        <fullName evidence="3">Zf-HC2 domain-containing protein</fullName>
    </recommendedName>
</protein>
<sequence>MKASEIKKIAYNCRKATFLIEKQQLAPITIREKLELKIHLAGCSICRTFMQQSIAINKMVHHLFQSSVRKDLKLDDRFKEEMEGRIREKLDKN</sequence>
<name>A0A366L7A9_9SPHI</name>
<comment type="caution">
    <text evidence="1">The sequence shown here is derived from an EMBL/GenBank/DDBJ whole genome shotgun (WGS) entry which is preliminary data.</text>
</comment>
<gene>
    <name evidence="1" type="ORF">DRW42_07415</name>
</gene>
<dbReference type="Proteomes" id="UP000252081">
    <property type="component" value="Unassembled WGS sequence"/>
</dbReference>
<evidence type="ECO:0000313" key="1">
    <source>
        <dbReference type="EMBL" id="RBQ09022.1"/>
    </source>
</evidence>
<organism evidence="1 2">
    <name type="scientific">Pedobacter miscanthi</name>
    <dbReference type="NCBI Taxonomy" id="2259170"/>
    <lineage>
        <taxon>Bacteria</taxon>
        <taxon>Pseudomonadati</taxon>
        <taxon>Bacteroidota</taxon>
        <taxon>Sphingobacteriia</taxon>
        <taxon>Sphingobacteriales</taxon>
        <taxon>Sphingobacteriaceae</taxon>
        <taxon>Pedobacter</taxon>
    </lineage>
</organism>
<reference evidence="1 2" key="1">
    <citation type="submission" date="2018-07" db="EMBL/GenBank/DDBJ databases">
        <title>A draft genome of a endophytic bacteria, a new species of Pedobacter.</title>
        <authorList>
            <person name="Zhang Z.D."/>
            <person name="Chen Z.J."/>
        </authorList>
    </citation>
    <scope>NUCLEOTIDE SEQUENCE [LARGE SCALE GENOMIC DNA]</scope>
    <source>
        <strain evidence="1 2">RS10</strain>
    </source>
</reference>
<accession>A0A366L7A9</accession>
<evidence type="ECO:0008006" key="3">
    <source>
        <dbReference type="Google" id="ProtNLM"/>
    </source>
</evidence>
<evidence type="ECO:0000313" key="2">
    <source>
        <dbReference type="Proteomes" id="UP000252081"/>
    </source>
</evidence>
<dbReference type="RefSeq" id="WP_113948196.1">
    <property type="nucleotide sequence ID" value="NZ_QNQU01000005.1"/>
</dbReference>
<keyword evidence="2" id="KW-1185">Reference proteome</keyword>
<proteinExistence type="predicted"/>
<dbReference type="OrthoDB" id="886726at2"/>